<evidence type="ECO:0000313" key="4">
    <source>
        <dbReference type="Proteomes" id="UP000688137"/>
    </source>
</evidence>
<protein>
    <submittedName>
        <fullName evidence="3">Uncharacterized protein</fullName>
    </submittedName>
</protein>
<feature type="coiled-coil region" evidence="1">
    <location>
        <begin position="187"/>
        <end position="242"/>
    </location>
</feature>
<feature type="compositionally biased region" description="Basic and acidic residues" evidence="2">
    <location>
        <begin position="108"/>
        <end position="125"/>
    </location>
</feature>
<gene>
    <name evidence="3" type="ORF">PPRIM_AZ9-3.1.T0410167</name>
</gene>
<organism evidence="3 4">
    <name type="scientific">Paramecium primaurelia</name>
    <dbReference type="NCBI Taxonomy" id="5886"/>
    <lineage>
        <taxon>Eukaryota</taxon>
        <taxon>Sar</taxon>
        <taxon>Alveolata</taxon>
        <taxon>Ciliophora</taxon>
        <taxon>Intramacronucleata</taxon>
        <taxon>Oligohymenophorea</taxon>
        <taxon>Peniculida</taxon>
        <taxon>Parameciidae</taxon>
        <taxon>Paramecium</taxon>
    </lineage>
</organism>
<sequence length="533" mass="62543">MNIQTQSEIELKLSAFEKLGDNPTEVDIKYVSYLLKIPLQTIRQWLEERAQLDFLIDLSTAEDKECSIIGCIMKKKKLINQQSSVKEEEAQQKQTKNQSIKSSTDTKQNQDIKKKKQNDKIKQIDPNKQAQKSLKKQAKLAAKQAQQFLYEDSKTQEKNILDNQKSKHPFSIQTQKLVQQIDITNKINNIVQNIDNYNQQQQQIRKQKKQYNLLSQKKNLIRLDKEKNYKELQLQIEQCKGQQRQCLIVIDDEINQKNQLSTNQNNERIQSNYYKTLNQNKLHCNDKLQLLKDLSYFQDKKIKKPIQQKLQQIQFGQNKHSENNLIKQNEQKQNIIQIYHQKHNQQSQAIQNINQAQMQNVYLQHNQQQPKLKQQIEKKSFNNQNLNQQSQRQQSNLPQQHIQQQTNYLAQNCNSQQIPTQSNLTDQPNKSSPIQTTPTKFQNQESQLQKQPQIGSELNLIQTQFNQAIQGPITQSNLDKKLQLPNYLLELIQMFNKNTQALGKAVEQITAVSNQQMALMEKLDIIYECVNTK</sequence>
<evidence type="ECO:0000313" key="3">
    <source>
        <dbReference type="EMBL" id="CAD8067790.1"/>
    </source>
</evidence>
<feature type="region of interest" description="Disordered" evidence="2">
    <location>
        <begin position="89"/>
        <end position="137"/>
    </location>
</feature>
<comment type="caution">
    <text evidence="3">The sequence shown here is derived from an EMBL/GenBank/DDBJ whole genome shotgun (WGS) entry which is preliminary data.</text>
</comment>
<keyword evidence="1" id="KW-0175">Coiled coil</keyword>
<feature type="region of interest" description="Disordered" evidence="2">
    <location>
        <begin position="418"/>
        <end position="449"/>
    </location>
</feature>
<reference evidence="3" key="1">
    <citation type="submission" date="2021-01" db="EMBL/GenBank/DDBJ databases">
        <authorList>
            <consortium name="Genoscope - CEA"/>
            <person name="William W."/>
        </authorList>
    </citation>
    <scope>NUCLEOTIDE SEQUENCE</scope>
</reference>
<evidence type="ECO:0000256" key="1">
    <source>
        <dbReference type="SAM" id="Coils"/>
    </source>
</evidence>
<proteinExistence type="predicted"/>
<keyword evidence="4" id="KW-1185">Reference proteome</keyword>
<dbReference type="AlphaFoldDB" id="A0A8S1LJ80"/>
<evidence type="ECO:0000256" key="2">
    <source>
        <dbReference type="SAM" id="MobiDB-lite"/>
    </source>
</evidence>
<feature type="compositionally biased region" description="Polar residues" evidence="2">
    <location>
        <begin position="92"/>
        <end position="106"/>
    </location>
</feature>
<accession>A0A8S1LJ80</accession>
<dbReference type="Proteomes" id="UP000688137">
    <property type="component" value="Unassembled WGS sequence"/>
</dbReference>
<dbReference type="EMBL" id="CAJJDM010000040">
    <property type="protein sequence ID" value="CAD8067790.1"/>
    <property type="molecule type" value="Genomic_DNA"/>
</dbReference>
<name>A0A8S1LJ80_PARPR</name>
<dbReference type="OMA" id="QAYPLIN"/>